<proteinExistence type="predicted"/>
<organism evidence="2 3">
    <name type="scientific">Armillaria borealis</name>
    <dbReference type="NCBI Taxonomy" id="47425"/>
    <lineage>
        <taxon>Eukaryota</taxon>
        <taxon>Fungi</taxon>
        <taxon>Dikarya</taxon>
        <taxon>Basidiomycota</taxon>
        <taxon>Agaricomycotina</taxon>
        <taxon>Agaricomycetes</taxon>
        <taxon>Agaricomycetidae</taxon>
        <taxon>Agaricales</taxon>
        <taxon>Marasmiineae</taxon>
        <taxon>Physalacriaceae</taxon>
        <taxon>Armillaria</taxon>
    </lineage>
</organism>
<feature type="compositionally biased region" description="Polar residues" evidence="1">
    <location>
        <begin position="178"/>
        <end position="192"/>
    </location>
</feature>
<dbReference type="EMBL" id="JAUEPT010000358">
    <property type="protein sequence ID" value="KAK0421698.1"/>
    <property type="molecule type" value="Genomic_DNA"/>
</dbReference>
<feature type="region of interest" description="Disordered" evidence="1">
    <location>
        <begin position="229"/>
        <end position="254"/>
    </location>
</feature>
<accession>A0AA39M5N7</accession>
<feature type="region of interest" description="Disordered" evidence="1">
    <location>
        <begin position="178"/>
        <end position="214"/>
    </location>
</feature>
<sequence length="254" mass="28496">MVLEVDEKLIINGKRHQQPAAKLIDKNNGVNNAKNVKTCLFPASSRTSTLKHTVTDPENLAKDPAMPDGEADSMKLAKDTTWEYSPTLTPAKILCKQSNTHLQETIESHTKKKNRMIRAMLESVLSKLGSKHYDKNCSVARDSQKSSSWALKLGRSDNDGSEMSEGEKRILLFLNQTPTQQHHRNSTVNYNNGVHEEQTEEDKDEGVAKKQTGENKQCTTGVCYLKERGNIKAKSKQKRNTTVNQPLSDKLFTD</sequence>
<keyword evidence="3" id="KW-1185">Reference proteome</keyword>
<evidence type="ECO:0000313" key="3">
    <source>
        <dbReference type="Proteomes" id="UP001175226"/>
    </source>
</evidence>
<dbReference type="AlphaFoldDB" id="A0AA39M5N7"/>
<gene>
    <name evidence="2" type="ORF">EV421DRAFT_1746595</name>
</gene>
<dbReference type="Proteomes" id="UP001175226">
    <property type="component" value="Unassembled WGS sequence"/>
</dbReference>
<name>A0AA39M5N7_9AGAR</name>
<evidence type="ECO:0000256" key="1">
    <source>
        <dbReference type="SAM" id="MobiDB-lite"/>
    </source>
</evidence>
<protein>
    <submittedName>
        <fullName evidence="2">Uncharacterized protein</fullName>
    </submittedName>
</protein>
<comment type="caution">
    <text evidence="2">The sequence shown here is derived from an EMBL/GenBank/DDBJ whole genome shotgun (WGS) entry which is preliminary data.</text>
</comment>
<evidence type="ECO:0000313" key="2">
    <source>
        <dbReference type="EMBL" id="KAK0421698.1"/>
    </source>
</evidence>
<reference evidence="2" key="1">
    <citation type="submission" date="2023-06" db="EMBL/GenBank/DDBJ databases">
        <authorList>
            <consortium name="Lawrence Berkeley National Laboratory"/>
            <person name="Ahrendt S."/>
            <person name="Sahu N."/>
            <person name="Indic B."/>
            <person name="Wong-Bajracharya J."/>
            <person name="Merenyi Z."/>
            <person name="Ke H.-M."/>
            <person name="Monk M."/>
            <person name="Kocsube S."/>
            <person name="Drula E."/>
            <person name="Lipzen A."/>
            <person name="Balint B."/>
            <person name="Henrissat B."/>
            <person name="Andreopoulos B."/>
            <person name="Martin F.M."/>
            <person name="Harder C.B."/>
            <person name="Rigling D."/>
            <person name="Ford K.L."/>
            <person name="Foster G.D."/>
            <person name="Pangilinan J."/>
            <person name="Papanicolaou A."/>
            <person name="Barry K."/>
            <person name="LaButti K."/>
            <person name="Viragh M."/>
            <person name="Koriabine M."/>
            <person name="Yan M."/>
            <person name="Riley R."/>
            <person name="Champramary S."/>
            <person name="Plett K.L."/>
            <person name="Tsai I.J."/>
            <person name="Slot J."/>
            <person name="Sipos G."/>
            <person name="Plett J."/>
            <person name="Nagy L.G."/>
            <person name="Grigoriev I.V."/>
        </authorList>
    </citation>
    <scope>NUCLEOTIDE SEQUENCE</scope>
    <source>
        <strain evidence="2">FPL87.14</strain>
    </source>
</reference>